<dbReference type="EMBL" id="VSSQ01090674">
    <property type="protein sequence ID" value="MPN36515.1"/>
    <property type="molecule type" value="Genomic_DNA"/>
</dbReference>
<reference evidence="1" key="1">
    <citation type="submission" date="2019-08" db="EMBL/GenBank/DDBJ databases">
        <authorList>
            <person name="Kucharzyk K."/>
            <person name="Murdoch R.W."/>
            <person name="Higgins S."/>
            <person name="Loffler F."/>
        </authorList>
    </citation>
    <scope>NUCLEOTIDE SEQUENCE</scope>
</reference>
<proteinExistence type="predicted"/>
<comment type="caution">
    <text evidence="1">The sequence shown here is derived from an EMBL/GenBank/DDBJ whole genome shotgun (WGS) entry which is preliminary data.</text>
</comment>
<sequence length="71" mass="8006">MFTGRSQPYALAAALEQLGLQLLLQLLDGHGQRGLGDRQPLGRTAEMKLFGEGDEVVQQPQFHDFMIFKKY</sequence>
<gene>
    <name evidence="1" type="ORF">SDC9_184024</name>
</gene>
<name>A0A645HBW4_9ZZZZ</name>
<accession>A0A645HBW4</accession>
<dbReference type="AlphaFoldDB" id="A0A645HBW4"/>
<evidence type="ECO:0000313" key="1">
    <source>
        <dbReference type="EMBL" id="MPN36515.1"/>
    </source>
</evidence>
<organism evidence="1">
    <name type="scientific">bioreactor metagenome</name>
    <dbReference type="NCBI Taxonomy" id="1076179"/>
    <lineage>
        <taxon>unclassified sequences</taxon>
        <taxon>metagenomes</taxon>
        <taxon>ecological metagenomes</taxon>
    </lineage>
</organism>
<protein>
    <submittedName>
        <fullName evidence="1">Uncharacterized protein</fullName>
    </submittedName>
</protein>
<dbReference type="AntiFam" id="ANF00169">
    <property type="entry name" value="Shadow ORF (opposite dgdR)"/>
</dbReference>